<keyword evidence="1" id="KW-1133">Transmembrane helix</keyword>
<evidence type="ECO:0008006" key="4">
    <source>
        <dbReference type="Google" id="ProtNLM"/>
    </source>
</evidence>
<dbReference type="Pfam" id="PF11271">
    <property type="entry name" value="PorA"/>
    <property type="match status" value="1"/>
</dbReference>
<sequence>MKRVIGTVLFGLGVLFIVLAVGLPLYVAPAATKLPYDLARSVSQVEAKGATFLQLKEGNPPTVYTGKDLRSTTTVVPQPVLTNQLQKEFKDGAVVWTVYSSTARVDNGEKISESITEIALDRVSGAPVTWSGAYVDDGTKTTTKFAGQIYKFPFNTEKKDYAFWDGELGATAPPAKFEATETIGGVEVYRFKQTIPWFKTTSDASTVGFLLETFAKGATSGDIWYQNTRTLWVEPVTGQFLNVREQREQELRDSKGGKTTLLRADFSYTKETQDNSVDGAKSNKTQIQAVSLYAPIGLGLLGIILVVVGLLMARRPRGYSAEHQAEGAF</sequence>
<evidence type="ECO:0000256" key="1">
    <source>
        <dbReference type="SAM" id="Phobius"/>
    </source>
</evidence>
<protein>
    <recommendedName>
        <fullName evidence="4">DUF3068 domain-containing protein</fullName>
    </recommendedName>
</protein>
<keyword evidence="3" id="KW-1185">Reference proteome</keyword>
<keyword evidence="1" id="KW-0812">Transmembrane</keyword>
<dbReference type="EMBL" id="BONY01000025">
    <property type="protein sequence ID" value="GIH06271.1"/>
    <property type="molecule type" value="Genomic_DNA"/>
</dbReference>
<feature type="transmembrane region" description="Helical" evidence="1">
    <location>
        <begin position="292"/>
        <end position="313"/>
    </location>
</feature>
<dbReference type="RefSeq" id="WP_203910086.1">
    <property type="nucleotide sequence ID" value="NZ_BONY01000025.1"/>
</dbReference>
<dbReference type="AlphaFoldDB" id="A0A8J3Q989"/>
<dbReference type="Proteomes" id="UP000612899">
    <property type="component" value="Unassembled WGS sequence"/>
</dbReference>
<gene>
    <name evidence="2" type="ORF">Rhe02_43380</name>
</gene>
<dbReference type="InterPro" id="IPR021424">
    <property type="entry name" value="PorA"/>
</dbReference>
<proteinExistence type="predicted"/>
<name>A0A8J3Q989_9ACTN</name>
<evidence type="ECO:0000313" key="3">
    <source>
        <dbReference type="Proteomes" id="UP000612899"/>
    </source>
</evidence>
<evidence type="ECO:0000313" key="2">
    <source>
        <dbReference type="EMBL" id="GIH06271.1"/>
    </source>
</evidence>
<accession>A0A8J3Q989</accession>
<reference evidence="2" key="1">
    <citation type="submission" date="2021-01" db="EMBL/GenBank/DDBJ databases">
        <title>Whole genome shotgun sequence of Rhizocola hellebori NBRC 109834.</title>
        <authorList>
            <person name="Komaki H."/>
            <person name="Tamura T."/>
        </authorList>
    </citation>
    <scope>NUCLEOTIDE SEQUENCE</scope>
    <source>
        <strain evidence="2">NBRC 109834</strain>
    </source>
</reference>
<organism evidence="2 3">
    <name type="scientific">Rhizocola hellebori</name>
    <dbReference type="NCBI Taxonomy" id="1392758"/>
    <lineage>
        <taxon>Bacteria</taxon>
        <taxon>Bacillati</taxon>
        <taxon>Actinomycetota</taxon>
        <taxon>Actinomycetes</taxon>
        <taxon>Micromonosporales</taxon>
        <taxon>Micromonosporaceae</taxon>
        <taxon>Rhizocola</taxon>
    </lineage>
</organism>
<keyword evidence="1" id="KW-0472">Membrane</keyword>
<comment type="caution">
    <text evidence="2">The sequence shown here is derived from an EMBL/GenBank/DDBJ whole genome shotgun (WGS) entry which is preliminary data.</text>
</comment>